<proteinExistence type="predicted"/>
<feature type="region of interest" description="Disordered" evidence="1">
    <location>
        <begin position="1395"/>
        <end position="1422"/>
    </location>
</feature>
<feature type="transmembrane region" description="Helical" evidence="2">
    <location>
        <begin position="12"/>
        <end position="34"/>
    </location>
</feature>
<feature type="domain" description="Retrovirus-related Pol polyprotein from transposon TNT 1-94-like beta-barrel" evidence="4">
    <location>
        <begin position="778"/>
        <end position="841"/>
    </location>
</feature>
<evidence type="ECO:0000256" key="1">
    <source>
        <dbReference type="SAM" id="MobiDB-lite"/>
    </source>
</evidence>
<dbReference type="PANTHER" id="PTHR47592">
    <property type="entry name" value="PBF68 PROTEIN"/>
    <property type="match status" value="1"/>
</dbReference>
<gene>
    <name evidence="6" type="ORF">Tci_049276</name>
</gene>
<dbReference type="InterPro" id="IPR057670">
    <property type="entry name" value="SH3_retrovirus"/>
</dbReference>
<evidence type="ECO:0000313" key="6">
    <source>
        <dbReference type="EMBL" id="GEU77298.1"/>
    </source>
</evidence>
<dbReference type="Pfam" id="PF07727">
    <property type="entry name" value="RVT_2"/>
    <property type="match status" value="3"/>
</dbReference>
<comment type="caution">
    <text evidence="6">The sequence shown here is derived from an EMBL/GenBank/DDBJ whole genome shotgun (WGS) entry which is preliminary data.</text>
</comment>
<feature type="region of interest" description="Disordered" evidence="1">
    <location>
        <begin position="311"/>
        <end position="364"/>
    </location>
</feature>
<feature type="compositionally biased region" description="Polar residues" evidence="1">
    <location>
        <begin position="70"/>
        <end position="101"/>
    </location>
</feature>
<dbReference type="InterPro" id="IPR013103">
    <property type="entry name" value="RVT_2"/>
</dbReference>
<dbReference type="InterPro" id="IPR054722">
    <property type="entry name" value="PolX-like_BBD"/>
</dbReference>
<feature type="compositionally biased region" description="Basic and acidic residues" evidence="1">
    <location>
        <begin position="331"/>
        <end position="344"/>
    </location>
</feature>
<keyword evidence="2" id="KW-0812">Transmembrane</keyword>
<sequence length="1441" mass="163401">MTSYSVDLDKAQSVGVVIIKLAIIICAIRCVLFGCGKMKGCLDHDGHKVVQSRDITFNEDSLYGAKAATDSSNLMKPNQKDQVSSYGSSDTSEGFENSGSFKDSGRSDKEDSEDETLTPHVRRSNRESRSLVRYSPSANYLLLTENSELKSYSEALSSKESVQWKKIKKLSRNLSQEFEIKDLGSAKQILGMSIIRDKTKGTLRISQEKYIGKVLETFNMKDADPQVKSKKVSCNDLSRRVSGGGDTWECSRTGHKVVQSRDVTFNEDSLYGAKAATDSNNLMKPNQKDQVVLKDSSENLANNSTVAEHVLSSKITQSSCGSSDTSEGFENSERFEDSGRSNEKDSEDETFTPHVRRSSRESRSLVRYSPSANYLLLTENGKPKSYSEALSSKESVQWKKAINEEIKQLDVKTAFLHGDLDEDIYMEQLEDFQSAEKKENLIKKLNRQLSQEFELKDLGSAKQILGMIIIRDKTKGTIRLSQEKYIGKVLETFNMKDAEARCQPLGDQFKLSKKQAPKIEGSRRIMAKGALGSCQVVDMLLERLQARGSKLQAEGFKLRAEGSNIDLTKRNRGSYDLDPTLRSRSCKEENDHGNFKMDQTILKSHVEKPEKFKGSDFLRWQQKMLFYLTSLHVSYVLTDSEPVDPYMVDGQNVPTGAQMTDYKREDNKMNENADANSIERNANMVGENFSKFMSNHKNKGKNGGSRHSYSKDGKKDYTQQKNNNFKKVYHCWVYGKPGHKAKDYRHKKEYGGGNSGGNSNQANHVESLKEFVGVIKSFLTTNVIELEPTFMRNGTTLKIEEKGKFILKLTSGKDLVISNVFHVPNIPKNMISGPILSNKGFKLVFESDKFVTTKGGVYVGKGYLDGGLFKLSVVTDDNAINNNNAGTSTAFVYMIDPSFLWHSRLGHGEACLAANTILNKIPHKKSDKSPYQLWKGKQPSYKRVKVWGCLEKVQIPLQKRTKLGPKIVDCVYLGLTKNSVAYRFLVYKSNVEDISNNPIIESAEAEFFENIFPYKDKEKQISNLRKRVINNQLSQDQTDNNSEVPQEIVEPSRSKHAKVTKDFGLDYMTYIVNEEPQTYKATMESSEAPYWKEAIQSEIDSIVQNNTWKLVDLPSGHKPIGYKWIFKKKLRSNGTIEKYKAHLVAKGYHQKEHQDFFDTYSPVIRITSIRTLNAIAAIHNLIIHQFDVKTAFLNDDMLIMGTNMDVINQTKKMLHSSFDMKDMREADVILGYYDANWISNHNEGKFISGYVFTLGRVVVSWKSSKQTVNTISTMEVEFVALDKAAKEAKWLRSFLEVEYYKIFLIAITYTKLMCGRIFGNQMAKFSKILMNKDMCPTEMNTATFEMILKIVEVVLRSALAKVGYKRFERKPERKEGAETMKKELRAVTESGSKAGFLEYSTSKEDSEKKEEPKKKRLKEASELRSSNLELVEEKIVDWRST</sequence>
<dbReference type="Pfam" id="PF22936">
    <property type="entry name" value="Pol_BBD"/>
    <property type="match status" value="1"/>
</dbReference>
<organism evidence="6">
    <name type="scientific">Tanacetum cinerariifolium</name>
    <name type="common">Dalmatian daisy</name>
    <name type="synonym">Chrysanthemum cinerariifolium</name>
    <dbReference type="NCBI Taxonomy" id="118510"/>
    <lineage>
        <taxon>Eukaryota</taxon>
        <taxon>Viridiplantae</taxon>
        <taxon>Streptophyta</taxon>
        <taxon>Embryophyta</taxon>
        <taxon>Tracheophyta</taxon>
        <taxon>Spermatophyta</taxon>
        <taxon>Magnoliopsida</taxon>
        <taxon>eudicotyledons</taxon>
        <taxon>Gunneridae</taxon>
        <taxon>Pentapetalae</taxon>
        <taxon>asterids</taxon>
        <taxon>campanulids</taxon>
        <taxon>Asterales</taxon>
        <taxon>Asteraceae</taxon>
        <taxon>Asteroideae</taxon>
        <taxon>Anthemideae</taxon>
        <taxon>Anthemidinae</taxon>
        <taxon>Tanacetum</taxon>
    </lineage>
</organism>
<dbReference type="CDD" id="cd09272">
    <property type="entry name" value="RNase_HI_RT_Ty1"/>
    <property type="match status" value="1"/>
</dbReference>
<name>A0A6L2MTJ2_TANCI</name>
<keyword evidence="2" id="KW-1133">Transmembrane helix</keyword>
<feature type="region of interest" description="Disordered" evidence="1">
    <location>
        <begin position="70"/>
        <end position="130"/>
    </location>
</feature>
<evidence type="ECO:0000259" key="5">
    <source>
        <dbReference type="Pfam" id="PF25597"/>
    </source>
</evidence>
<protein>
    <submittedName>
        <fullName evidence="6">Retrotransposon-related protein</fullName>
    </submittedName>
</protein>
<dbReference type="EMBL" id="BKCJ010007445">
    <property type="protein sequence ID" value="GEU77298.1"/>
    <property type="molecule type" value="Genomic_DNA"/>
</dbReference>
<feature type="domain" description="Reverse transcriptase Ty1/copia-type" evidence="3">
    <location>
        <begin position="163"/>
        <end position="226"/>
    </location>
</feature>
<feature type="domain" description="Retroviral polymerase SH3-like" evidence="5">
    <location>
        <begin position="953"/>
        <end position="1018"/>
    </location>
</feature>
<feature type="compositionally biased region" description="Polar residues" evidence="1">
    <location>
        <begin position="313"/>
        <end position="329"/>
    </location>
</feature>
<feature type="compositionally biased region" description="Basic and acidic residues" evidence="1">
    <location>
        <begin position="1401"/>
        <end position="1422"/>
    </location>
</feature>
<feature type="region of interest" description="Disordered" evidence="1">
    <location>
        <begin position="692"/>
        <end position="717"/>
    </location>
</feature>
<feature type="domain" description="Reverse transcriptase Ty1/copia-type" evidence="3">
    <location>
        <begin position="436"/>
        <end position="504"/>
    </location>
</feature>
<evidence type="ECO:0000259" key="3">
    <source>
        <dbReference type="Pfam" id="PF07727"/>
    </source>
</evidence>
<evidence type="ECO:0000259" key="4">
    <source>
        <dbReference type="Pfam" id="PF22936"/>
    </source>
</evidence>
<reference evidence="6" key="1">
    <citation type="journal article" date="2019" name="Sci. Rep.">
        <title>Draft genome of Tanacetum cinerariifolium, the natural source of mosquito coil.</title>
        <authorList>
            <person name="Yamashiro T."/>
            <person name="Shiraishi A."/>
            <person name="Satake H."/>
            <person name="Nakayama K."/>
        </authorList>
    </citation>
    <scope>NUCLEOTIDE SEQUENCE</scope>
</reference>
<accession>A0A6L2MTJ2</accession>
<evidence type="ECO:0000256" key="2">
    <source>
        <dbReference type="SAM" id="Phobius"/>
    </source>
</evidence>
<dbReference type="Pfam" id="PF25597">
    <property type="entry name" value="SH3_retrovirus"/>
    <property type="match status" value="1"/>
</dbReference>
<keyword evidence="2" id="KW-0472">Membrane</keyword>
<feature type="domain" description="Reverse transcriptase Ty1/copia-type" evidence="3">
    <location>
        <begin position="1105"/>
        <end position="1195"/>
    </location>
</feature>